<keyword evidence="8 14" id="KW-0808">Transferase</keyword>
<dbReference type="GO" id="GO:0046872">
    <property type="term" value="F:metal ion binding"/>
    <property type="evidence" value="ECO:0007669"/>
    <property type="project" value="UniProtKB-KW"/>
</dbReference>
<evidence type="ECO:0000256" key="10">
    <source>
        <dbReference type="ARBA" id="ARBA00022723"/>
    </source>
</evidence>
<evidence type="ECO:0000256" key="1">
    <source>
        <dbReference type="ARBA" id="ARBA00000200"/>
    </source>
</evidence>
<feature type="region of interest" description="2-C-methyl-D-erythritol 4-phosphate cytidylyltransferase" evidence="14">
    <location>
        <begin position="1"/>
        <end position="262"/>
    </location>
</feature>
<comment type="function">
    <text evidence="14">Bifunctional enzyme that catalyzes the formation of 4-diphosphocytidyl-2-C-methyl-D-erythritol from CTP and 2-C-methyl-D-erythritol 4-phosphate (MEP) (IspD), and catalyzes the conversion of 4-diphosphocytidyl-2-C-methyl-D-erythritol 2-phosphate (CDP-ME2P) to 2-C-methyl-D-erythritol 2,4-cyclodiphosphate (ME-CPP) with a corresponding release of cytidine 5-monophosphate (CMP) (IspF).</text>
</comment>
<dbReference type="InterPro" id="IPR036571">
    <property type="entry name" value="MECDP_synthase_sf"/>
</dbReference>
<dbReference type="InterPro" id="IPR029044">
    <property type="entry name" value="Nucleotide-diphossugar_trans"/>
</dbReference>
<feature type="binding site" evidence="14">
    <location>
        <position position="400"/>
    </location>
    <ligand>
        <name>4-CDP-2-C-methyl-D-erythritol 2-phosphate</name>
        <dbReference type="ChEBI" id="CHEBI:57919"/>
    </ligand>
</feature>
<feature type="site" description="Transition state stabilizer" evidence="14">
    <location>
        <position position="15"/>
    </location>
</feature>
<feature type="binding site" evidence="14">
    <location>
        <position position="269"/>
    </location>
    <ligand>
        <name>a divalent metal cation</name>
        <dbReference type="ChEBI" id="CHEBI:60240"/>
    </ligand>
</feature>
<evidence type="ECO:0000256" key="5">
    <source>
        <dbReference type="ARBA" id="ARBA00004787"/>
    </source>
</evidence>
<dbReference type="SUPFAM" id="SSF53448">
    <property type="entry name" value="Nucleotide-diphospho-sugar transferases"/>
    <property type="match status" value="1"/>
</dbReference>
<dbReference type="SUPFAM" id="SSF69765">
    <property type="entry name" value="IpsF-like"/>
    <property type="match status" value="1"/>
</dbReference>
<dbReference type="InterPro" id="IPR020555">
    <property type="entry name" value="MECDP_synthase_CS"/>
</dbReference>
<feature type="region of interest" description="2-C-methyl-D-erythritol 2,4-cyclodiphosphate synthase" evidence="14">
    <location>
        <begin position="263"/>
        <end position="418"/>
    </location>
</feature>
<comment type="pathway">
    <text evidence="4 14">Isoprenoid biosynthesis; isopentenyl diphosphate biosynthesis via DXP pathway; isopentenyl diphosphate from 1-deoxy-D-xylulose 5-phosphate: step 4/6.</text>
</comment>
<evidence type="ECO:0000256" key="12">
    <source>
        <dbReference type="ARBA" id="ARBA00023239"/>
    </source>
</evidence>
<dbReference type="GO" id="GO:0050518">
    <property type="term" value="F:2-C-methyl-D-erythritol 4-phosphate cytidylyltransferase activity"/>
    <property type="evidence" value="ECO:0007669"/>
    <property type="project" value="UniProtKB-UniRule"/>
</dbReference>
<evidence type="ECO:0000256" key="15">
    <source>
        <dbReference type="SAM" id="MobiDB-lite"/>
    </source>
</evidence>
<feature type="binding site" evidence="14">
    <location>
        <position position="303"/>
    </location>
    <ligand>
        <name>a divalent metal cation</name>
        <dbReference type="ChEBI" id="CHEBI:60240"/>
    </ligand>
</feature>
<dbReference type="KEGG" id="teq:TEQUI_1061"/>
<keyword evidence="10 14" id="KW-0479">Metal-binding</keyword>
<evidence type="ECO:0000256" key="14">
    <source>
        <dbReference type="HAMAP-Rule" id="MF_01520"/>
    </source>
</evidence>
<feature type="binding site" evidence="14">
    <location>
        <position position="271"/>
    </location>
    <ligand>
        <name>a divalent metal cation</name>
        <dbReference type="ChEBI" id="CHEBI:60240"/>
    </ligand>
</feature>
<sequence length="418" mass="45304">MSIFAIIPAGGVGLRAIKNNLNTPVDHIIPKQYKLISGLPMIMHSVKTLSDCADIKSIHIGISDSDEFAYELELPEHCHLHTTGGLNRADTVLNTLLELEFTQDDWVLVHDAARPALKAEDLQNLINTCLKTGIGGILASKVGDTIKGSEAGSNLVARTVDRSNLWQAQTPQMFKALELINALKGATDSVMDEASAIELYGGTVQLVQASRHNLKVTWPEDFEMMESMLKGSDVKEGPDRSDISDRTDKVDRTESSNGLYSIRVGQGFDVHALVEGRPLIIGGVEISHTHGLLGHSDADVLLHALTDALLGAAAIGDIGTLFPDTDPKYKDADSRKLLKEAYEKVSSSGWNVINIDSTIHAQAPKMRPHIPAMIKNIASDLFINEQQINIKAKTNEGLGYLGRKEGIAANVSVLLAKR</sequence>
<dbReference type="HAMAP" id="MF_00108">
    <property type="entry name" value="IspD"/>
    <property type="match status" value="1"/>
</dbReference>
<dbReference type="Pfam" id="PF01128">
    <property type="entry name" value="IspD"/>
    <property type="match status" value="1"/>
</dbReference>
<evidence type="ECO:0000313" key="17">
    <source>
        <dbReference type="EMBL" id="ADU91985.1"/>
    </source>
</evidence>
<dbReference type="EMBL" id="CP002456">
    <property type="protein sequence ID" value="ADU91985.1"/>
    <property type="molecule type" value="Genomic_DNA"/>
</dbReference>
<feature type="binding site" evidence="14">
    <location>
        <begin position="295"/>
        <end position="296"/>
    </location>
    <ligand>
        <name>4-CDP-2-C-methyl-D-erythritol 2-phosphate</name>
        <dbReference type="ChEBI" id="CHEBI:57919"/>
    </ligand>
</feature>
<dbReference type="PROSITE" id="PS01350">
    <property type="entry name" value="ISPF"/>
    <property type="match status" value="1"/>
</dbReference>
<feature type="binding site" evidence="14">
    <location>
        <begin position="269"/>
        <end position="271"/>
    </location>
    <ligand>
        <name>4-CDP-2-C-methyl-D-erythritol 2-phosphate</name>
        <dbReference type="ChEBI" id="CHEBI:57919"/>
    </ligand>
</feature>
<dbReference type="CDD" id="cd00554">
    <property type="entry name" value="MECDP_synthase"/>
    <property type="match status" value="1"/>
</dbReference>
<dbReference type="CDD" id="cd02516">
    <property type="entry name" value="CDP-ME_synthetase"/>
    <property type="match status" value="1"/>
</dbReference>
<comment type="cofactor">
    <cofactor evidence="3 14">
        <name>a divalent metal cation</name>
        <dbReference type="ChEBI" id="CHEBI:60240"/>
    </cofactor>
</comment>
<comment type="similarity">
    <text evidence="14">In the C-terminal section; belongs to the IspF family.</text>
</comment>
<comment type="caution">
    <text evidence="14">Lacks conserved residue(s) required for the propagation of feature annotation.</text>
</comment>
<dbReference type="EC" id="4.6.1.12" evidence="14"/>
<gene>
    <name evidence="14" type="primary">ispDF</name>
    <name evidence="17" type="ordered locus">TEQUI_1061</name>
</gene>
<evidence type="ECO:0000256" key="3">
    <source>
        <dbReference type="ARBA" id="ARBA00001968"/>
    </source>
</evidence>
<comment type="similarity">
    <text evidence="7">Belongs to the IspD/TarI cytidylyltransferase family. IspD subfamily.</text>
</comment>
<dbReference type="PANTHER" id="PTHR43181">
    <property type="entry name" value="2-C-METHYL-D-ERYTHRITOL 2,4-CYCLODIPHOSPHATE SYNTHASE, CHLOROPLASTIC"/>
    <property type="match status" value="1"/>
</dbReference>
<feature type="site" description="Positions MEP for the nucleophilic attack" evidence="14">
    <location>
        <position position="162"/>
    </location>
</feature>
<dbReference type="InterPro" id="IPR001228">
    <property type="entry name" value="IspD"/>
</dbReference>
<name>A0A654KHX2_TAYEM</name>
<evidence type="ECO:0000256" key="8">
    <source>
        <dbReference type="ARBA" id="ARBA00022679"/>
    </source>
</evidence>
<evidence type="ECO:0000256" key="13">
    <source>
        <dbReference type="ARBA" id="ARBA00023268"/>
    </source>
</evidence>
<keyword evidence="11 14" id="KW-0414">Isoprene biosynthesis</keyword>
<feature type="compositionally biased region" description="Basic and acidic residues" evidence="15">
    <location>
        <begin position="232"/>
        <end position="252"/>
    </location>
</feature>
<evidence type="ECO:0000256" key="2">
    <source>
        <dbReference type="ARBA" id="ARBA00001282"/>
    </source>
</evidence>
<evidence type="ECO:0000256" key="11">
    <source>
        <dbReference type="ARBA" id="ARBA00023229"/>
    </source>
</evidence>
<dbReference type="GO" id="GO:0019288">
    <property type="term" value="P:isopentenyl diphosphate biosynthetic process, methylerythritol 4-phosphate pathway"/>
    <property type="evidence" value="ECO:0007669"/>
    <property type="project" value="UniProtKB-UniRule"/>
</dbReference>
<dbReference type="GO" id="GO:0016114">
    <property type="term" value="P:terpenoid biosynthetic process"/>
    <property type="evidence" value="ECO:0007669"/>
    <property type="project" value="InterPro"/>
</dbReference>
<dbReference type="InterPro" id="IPR018294">
    <property type="entry name" value="ISPD_synthase_CS"/>
</dbReference>
<keyword evidence="12 14" id="KW-0456">Lyase</keyword>
<dbReference type="Proteomes" id="UP000007472">
    <property type="component" value="Chromosome"/>
</dbReference>
<feature type="site" description="Positions MEP for the nucleophilic attack" evidence="14">
    <location>
        <position position="215"/>
    </location>
</feature>
<feature type="binding site" evidence="14">
    <location>
        <position position="403"/>
    </location>
    <ligand>
        <name>4-CDP-2-C-methyl-D-erythritol 2-phosphate</name>
        <dbReference type="ChEBI" id="CHEBI:57919"/>
    </ligand>
</feature>
<dbReference type="UniPathway" id="UPA00056">
    <property type="reaction ID" value="UER00093"/>
</dbReference>
<dbReference type="FunFam" id="3.30.1330.50:FF:000001">
    <property type="entry name" value="2-C-methyl-D-erythritol 2,4-cyclodiphosphate synthase"/>
    <property type="match status" value="1"/>
</dbReference>
<comment type="catalytic activity">
    <reaction evidence="2 14">
        <text>2-C-methyl-D-erythritol 4-phosphate + CTP + H(+) = 4-CDP-2-C-methyl-D-erythritol + diphosphate</text>
        <dbReference type="Rhea" id="RHEA:13429"/>
        <dbReference type="ChEBI" id="CHEBI:15378"/>
        <dbReference type="ChEBI" id="CHEBI:33019"/>
        <dbReference type="ChEBI" id="CHEBI:37563"/>
        <dbReference type="ChEBI" id="CHEBI:57823"/>
        <dbReference type="ChEBI" id="CHEBI:58262"/>
        <dbReference type="EC" id="2.7.7.60"/>
    </reaction>
</comment>
<protein>
    <recommendedName>
        <fullName evidence="14">Bifunctional enzyme IspD/IspF</fullName>
    </recommendedName>
    <domain>
        <recommendedName>
            <fullName evidence="14">2-C-methyl-D-erythritol 4-phosphate cytidylyltransferase</fullName>
            <ecNumber evidence="14">2.7.7.60</ecNumber>
        </recommendedName>
        <alternativeName>
            <fullName evidence="14">4-diphosphocytidyl-2C-methyl-D-erythritol synthase</fullName>
        </alternativeName>
        <alternativeName>
            <fullName evidence="14">MEP cytidylyltransferase</fullName>
            <shortName evidence="14">MCT</shortName>
        </alternativeName>
    </domain>
    <domain>
        <recommendedName>
            <fullName evidence="14">2-C-methyl-D-erythritol 2,4-cyclodiphosphate synthase</fullName>
            <shortName evidence="14">MECDP-synthase</shortName>
            <shortName evidence="14">MECPP-synthase</shortName>
            <shortName evidence="14">MECPS</shortName>
            <ecNumber evidence="14">4.6.1.12</ecNumber>
        </recommendedName>
    </domain>
</protein>
<dbReference type="Gene3D" id="3.90.550.10">
    <property type="entry name" value="Spore Coat Polysaccharide Biosynthesis Protein SpsA, Chain A"/>
    <property type="match status" value="1"/>
</dbReference>
<comment type="pathway">
    <text evidence="5 14">Isoprenoid biosynthesis; isopentenyl diphosphate biosynthesis via DXP pathway; isopentenyl diphosphate from 1-deoxy-D-xylulose 5-phosphate: step 2/6.</text>
</comment>
<accession>A0A654KHX2</accession>
<dbReference type="HAMAP" id="MF_01520">
    <property type="entry name" value="IspDF"/>
    <property type="match status" value="1"/>
</dbReference>
<evidence type="ECO:0000256" key="7">
    <source>
        <dbReference type="ARBA" id="ARBA00009789"/>
    </source>
</evidence>
<dbReference type="HAMAP" id="MF_00107">
    <property type="entry name" value="IspF"/>
    <property type="match status" value="1"/>
</dbReference>
<organism evidence="17 18">
    <name type="scientific">Taylorella equigenitalis (strain MCE9)</name>
    <dbReference type="NCBI Taxonomy" id="937774"/>
    <lineage>
        <taxon>Bacteria</taxon>
        <taxon>Pseudomonadati</taxon>
        <taxon>Pseudomonadota</taxon>
        <taxon>Betaproteobacteria</taxon>
        <taxon>Burkholderiales</taxon>
        <taxon>Alcaligenaceae</taxon>
        <taxon>Taylorella</taxon>
    </lineage>
</organism>
<evidence type="ECO:0000313" key="18">
    <source>
        <dbReference type="Proteomes" id="UP000007472"/>
    </source>
</evidence>
<feature type="site" description="Transition state stabilizer" evidence="14">
    <location>
        <position position="295"/>
    </location>
</feature>
<reference evidence="17 18" key="1">
    <citation type="journal article" date="2011" name="J. Bacteriol.">
        <title>Genome sequence of Taylorella equigenitalis MCE9, the causative agent of contagious equine metritis.</title>
        <authorList>
            <person name="Hebert L."/>
            <person name="Moumen B."/>
            <person name="Duquesne F."/>
            <person name="Breuil M.F."/>
            <person name="Laugier C."/>
            <person name="Batto J.M."/>
            <person name="Renault P."/>
            <person name="Petry S."/>
        </authorList>
    </citation>
    <scope>NUCLEOTIDE SEQUENCE [LARGE SCALE GENOMIC DNA]</scope>
    <source>
        <strain evidence="17 18">MCE9</strain>
    </source>
</reference>
<keyword evidence="13 14" id="KW-0511">Multifunctional enzyme</keyword>
<dbReference type="PROSITE" id="PS01295">
    <property type="entry name" value="ISPD"/>
    <property type="match status" value="1"/>
</dbReference>
<dbReference type="Gene3D" id="3.30.1330.50">
    <property type="entry name" value="2-C-methyl-D-erythritol 2,4-cyclodiphosphate synthase"/>
    <property type="match status" value="1"/>
</dbReference>
<dbReference type="AlphaFoldDB" id="A0A654KHX2"/>
<proteinExistence type="inferred from homology"/>
<keyword evidence="9 14" id="KW-0548">Nucleotidyltransferase</keyword>
<dbReference type="GO" id="GO:0008685">
    <property type="term" value="F:2-C-methyl-D-erythritol 2,4-cyclodiphosphate synthase activity"/>
    <property type="evidence" value="ECO:0007669"/>
    <property type="project" value="UniProtKB-UniRule"/>
</dbReference>
<comment type="similarity">
    <text evidence="6">Belongs to the IspF family.</text>
</comment>
<dbReference type="Pfam" id="PF02542">
    <property type="entry name" value="YgbB"/>
    <property type="match status" value="1"/>
</dbReference>
<feature type="region of interest" description="Disordered" evidence="15">
    <location>
        <begin position="231"/>
        <end position="252"/>
    </location>
</feature>
<dbReference type="InterPro" id="IPR003526">
    <property type="entry name" value="MECDP_synthase"/>
</dbReference>
<dbReference type="InterPro" id="IPR026596">
    <property type="entry name" value="IspD/F"/>
</dbReference>
<dbReference type="PANTHER" id="PTHR43181:SF1">
    <property type="entry name" value="2-C-METHYL-D-ERYTHRITOL 2,4-CYCLODIPHOSPHATE SYNTHASE, CHLOROPLASTIC"/>
    <property type="match status" value="1"/>
</dbReference>
<dbReference type="EC" id="2.7.7.60" evidence="14"/>
<feature type="site" description="Transition state stabilizer" evidence="14">
    <location>
        <position position="31"/>
    </location>
</feature>
<dbReference type="InterPro" id="IPR034683">
    <property type="entry name" value="IspD/TarI"/>
</dbReference>
<feature type="domain" description="2-C-methyl-D-erythritol 2,4-cyclodiphosphate synthase" evidence="16">
    <location>
        <begin position="262"/>
        <end position="415"/>
    </location>
</feature>
<dbReference type="NCBIfam" id="TIGR00151">
    <property type="entry name" value="ispF"/>
    <property type="match status" value="1"/>
</dbReference>
<dbReference type="FunFam" id="3.90.550.10:FF:000003">
    <property type="entry name" value="2-C-methyl-D-erythritol 4-phosphate cytidylyltransferase"/>
    <property type="match status" value="1"/>
</dbReference>
<comment type="catalytic activity">
    <reaction evidence="1 14">
        <text>4-CDP-2-C-methyl-D-erythritol 2-phosphate = 2-C-methyl-D-erythritol 2,4-cyclic diphosphate + CMP</text>
        <dbReference type="Rhea" id="RHEA:23864"/>
        <dbReference type="ChEBI" id="CHEBI:57919"/>
        <dbReference type="ChEBI" id="CHEBI:58483"/>
        <dbReference type="ChEBI" id="CHEBI:60377"/>
        <dbReference type="EC" id="4.6.1.12"/>
    </reaction>
</comment>
<comment type="similarity">
    <text evidence="14">In the N-terminal section; belongs to the IspD/TarI cytidylyltransferase family. IspD subfamily.</text>
</comment>
<evidence type="ECO:0000256" key="4">
    <source>
        <dbReference type="ARBA" id="ARBA00004709"/>
    </source>
</evidence>
<evidence type="ECO:0000259" key="16">
    <source>
        <dbReference type="Pfam" id="PF02542"/>
    </source>
</evidence>
<feature type="binding site" evidence="14">
    <location>
        <begin position="322"/>
        <end position="326"/>
    </location>
    <ligand>
        <name>4-CDP-2-C-methyl-D-erythritol 2-phosphate</name>
        <dbReference type="ChEBI" id="CHEBI:57919"/>
    </ligand>
</feature>
<evidence type="ECO:0000256" key="6">
    <source>
        <dbReference type="ARBA" id="ARBA00008480"/>
    </source>
</evidence>
<evidence type="ECO:0000256" key="9">
    <source>
        <dbReference type="ARBA" id="ARBA00022695"/>
    </source>
</evidence>
<feature type="site" description="Transition state stabilizer" evidence="14">
    <location>
        <position position="394"/>
    </location>
</feature>
<feature type="binding site" evidence="14">
    <location>
        <begin position="317"/>
        <end position="319"/>
    </location>
    <ligand>
        <name>4-CDP-2-C-methyl-D-erythritol 2-phosphate</name>
        <dbReference type="ChEBI" id="CHEBI:57919"/>
    </ligand>
</feature>